<dbReference type="STRING" id="44941.A0A397U7M8"/>
<keyword evidence="14" id="KW-0753">Steroid metabolism</keyword>
<keyword evidence="4" id="KW-0444">Lipid biosynthesis</keyword>
<evidence type="ECO:0000256" key="9">
    <source>
        <dbReference type="ARBA" id="ARBA00023002"/>
    </source>
</evidence>
<feature type="transmembrane region" description="Helical" evidence="20">
    <location>
        <begin position="18"/>
        <end position="40"/>
    </location>
</feature>
<keyword evidence="12 20" id="KW-0472">Membrane</keyword>
<evidence type="ECO:0000256" key="12">
    <source>
        <dbReference type="ARBA" id="ARBA00023136"/>
    </source>
</evidence>
<dbReference type="Gene3D" id="1.20.120.1630">
    <property type="match status" value="1"/>
</dbReference>
<keyword evidence="10" id="KW-0756">Sterol biosynthesis</keyword>
<evidence type="ECO:0000256" key="20">
    <source>
        <dbReference type="SAM" id="Phobius"/>
    </source>
</evidence>
<keyword evidence="5 20" id="KW-0812">Transmembrane</keyword>
<evidence type="ECO:0000256" key="11">
    <source>
        <dbReference type="ARBA" id="ARBA00023098"/>
    </source>
</evidence>
<organism evidence="21 22">
    <name type="scientific">Gigaspora rosea</name>
    <dbReference type="NCBI Taxonomy" id="44941"/>
    <lineage>
        <taxon>Eukaryota</taxon>
        <taxon>Fungi</taxon>
        <taxon>Fungi incertae sedis</taxon>
        <taxon>Mucoromycota</taxon>
        <taxon>Glomeromycotina</taxon>
        <taxon>Glomeromycetes</taxon>
        <taxon>Diversisporales</taxon>
        <taxon>Gigasporaceae</taxon>
        <taxon>Gigaspora</taxon>
    </lineage>
</organism>
<dbReference type="Proteomes" id="UP000266673">
    <property type="component" value="Unassembled WGS sequence"/>
</dbReference>
<evidence type="ECO:0000256" key="5">
    <source>
        <dbReference type="ARBA" id="ARBA00022692"/>
    </source>
</evidence>
<keyword evidence="8 20" id="KW-1133">Transmembrane helix</keyword>
<keyword evidence="9" id="KW-0560">Oxidoreductase</keyword>
<dbReference type="PROSITE" id="PS01018">
    <property type="entry name" value="STEROL_REDUCT_2"/>
    <property type="match status" value="1"/>
</dbReference>
<gene>
    <name evidence="21" type="ORF">C2G38_2253328</name>
</gene>
<comment type="subcellular location">
    <subcellularLocation>
        <location evidence="1">Membrane</location>
        <topology evidence="1">Multi-pass membrane protein</topology>
    </subcellularLocation>
</comment>
<evidence type="ECO:0000256" key="3">
    <source>
        <dbReference type="ARBA" id="ARBA00012413"/>
    </source>
</evidence>
<evidence type="ECO:0000256" key="7">
    <source>
        <dbReference type="ARBA" id="ARBA00022955"/>
    </source>
</evidence>
<dbReference type="PANTHER" id="PTHR21257">
    <property type="entry name" value="DELTA(14)-STEROL REDUCTASE"/>
    <property type="match status" value="1"/>
</dbReference>
<dbReference type="GO" id="GO:0005789">
    <property type="term" value="C:endoplasmic reticulum membrane"/>
    <property type="evidence" value="ECO:0007669"/>
    <property type="project" value="TreeGrafter"/>
</dbReference>
<dbReference type="InterPro" id="IPR001171">
    <property type="entry name" value="ERG24_DHCR-like"/>
</dbReference>
<dbReference type="GO" id="GO:0050613">
    <property type="term" value="F:Delta14-sterol reductase activity"/>
    <property type="evidence" value="ECO:0007669"/>
    <property type="project" value="UniProtKB-EC"/>
</dbReference>
<feature type="transmembrane region" description="Helical" evidence="20">
    <location>
        <begin position="148"/>
        <end position="169"/>
    </location>
</feature>
<dbReference type="InterPro" id="IPR018083">
    <property type="entry name" value="Sterol_reductase_CS"/>
</dbReference>
<evidence type="ECO:0000256" key="4">
    <source>
        <dbReference type="ARBA" id="ARBA00022516"/>
    </source>
</evidence>
<dbReference type="PROSITE" id="PS01017">
    <property type="entry name" value="STEROL_REDUCT_1"/>
    <property type="match status" value="1"/>
</dbReference>
<feature type="transmembrane region" description="Helical" evidence="20">
    <location>
        <begin position="374"/>
        <end position="402"/>
    </location>
</feature>
<evidence type="ECO:0000256" key="8">
    <source>
        <dbReference type="ARBA" id="ARBA00022989"/>
    </source>
</evidence>
<keyword evidence="22" id="KW-1185">Reference proteome</keyword>
<feature type="transmembrane region" description="Helical" evidence="20">
    <location>
        <begin position="118"/>
        <end position="136"/>
    </location>
</feature>
<evidence type="ECO:0000256" key="14">
    <source>
        <dbReference type="ARBA" id="ARBA00023221"/>
    </source>
</evidence>
<comment type="caution">
    <text evidence="21">The sequence shown here is derived from an EMBL/GenBank/DDBJ whole genome shotgun (WGS) entry which is preliminary data.</text>
</comment>
<comment type="similarity">
    <text evidence="2">Belongs to the ERG4/ERG24 family.</text>
</comment>
<evidence type="ECO:0000256" key="1">
    <source>
        <dbReference type="ARBA" id="ARBA00004141"/>
    </source>
</evidence>
<feature type="transmembrane region" description="Helical" evidence="20">
    <location>
        <begin position="303"/>
        <end position="322"/>
    </location>
</feature>
<feature type="transmembrane region" description="Helical" evidence="20">
    <location>
        <begin position="71"/>
        <end position="97"/>
    </location>
</feature>
<dbReference type="EC" id="1.3.1.70" evidence="3"/>
<evidence type="ECO:0000313" key="22">
    <source>
        <dbReference type="Proteomes" id="UP000266673"/>
    </source>
</evidence>
<evidence type="ECO:0000256" key="13">
    <source>
        <dbReference type="ARBA" id="ARBA00023166"/>
    </source>
</evidence>
<reference evidence="21 22" key="1">
    <citation type="submission" date="2018-06" db="EMBL/GenBank/DDBJ databases">
        <title>Comparative genomics reveals the genomic features of Rhizophagus irregularis, R. cerebriforme, R. diaphanum and Gigaspora rosea, and their symbiotic lifestyle signature.</title>
        <authorList>
            <person name="Morin E."/>
            <person name="San Clemente H."/>
            <person name="Chen E.C.H."/>
            <person name="De La Providencia I."/>
            <person name="Hainaut M."/>
            <person name="Kuo A."/>
            <person name="Kohler A."/>
            <person name="Murat C."/>
            <person name="Tang N."/>
            <person name="Roy S."/>
            <person name="Loubradou J."/>
            <person name="Henrissat B."/>
            <person name="Grigoriev I.V."/>
            <person name="Corradi N."/>
            <person name="Roux C."/>
            <person name="Martin F.M."/>
        </authorList>
    </citation>
    <scope>NUCLEOTIDE SEQUENCE [LARGE SCALE GENOMIC DNA]</scope>
    <source>
        <strain evidence="21 22">DAOM 194757</strain>
    </source>
</reference>
<accession>A0A397U7M8</accession>
<keyword evidence="7" id="KW-0752">Steroid biosynthesis</keyword>
<evidence type="ECO:0000256" key="16">
    <source>
        <dbReference type="ARBA" id="ARBA00060638"/>
    </source>
</evidence>
<evidence type="ECO:0000256" key="17">
    <source>
        <dbReference type="ARBA" id="ARBA00074394"/>
    </source>
</evidence>
<evidence type="ECO:0000256" key="18">
    <source>
        <dbReference type="ARBA" id="ARBA00077841"/>
    </source>
</evidence>
<dbReference type="FunFam" id="1.20.120.1630:FF:000009">
    <property type="entry name" value="C-14 sterol reductase"/>
    <property type="match status" value="1"/>
</dbReference>
<feature type="transmembrane region" description="Helical" evidence="20">
    <location>
        <begin position="234"/>
        <end position="253"/>
    </location>
</feature>
<comment type="catalytic activity">
    <reaction evidence="15">
        <text>4,4-dimethyl-5alpha-cholesta-8,24-dien-3beta-ol + NADP(+) = 4,4-dimethyl-5alpha-cholesta-8,14,24-trien-3beta-ol + NADPH + H(+)</text>
        <dbReference type="Rhea" id="RHEA:18561"/>
        <dbReference type="ChEBI" id="CHEBI:15378"/>
        <dbReference type="ChEBI" id="CHEBI:17813"/>
        <dbReference type="ChEBI" id="CHEBI:18364"/>
        <dbReference type="ChEBI" id="CHEBI:57783"/>
        <dbReference type="ChEBI" id="CHEBI:58349"/>
        <dbReference type="EC" id="1.3.1.70"/>
    </reaction>
    <physiologicalReaction direction="right-to-left" evidence="15">
        <dbReference type="Rhea" id="RHEA:18563"/>
    </physiologicalReaction>
</comment>
<sequence length="436" mass="50384">MPPKNESVLNPKTTKYEFLGPIGAFLMITVLPILVCGLHLSCQFNGNPSSELIIYLSDINNVKNLFTLSNILSLFDLTAFFAYIIYLAYLIVLYYLIPGHWVEGTQLRDGSKLKYKVNGFYSMTLTIILIIIILNTKGYEPFLFIDEHFIGLITSSIIVAFVLSLYVYLASFKEGKLLAIGGNSGNIIYDFMIGRELNPRIGSFDIKYFVELRPGLICWTIVNIAMAIKQYHELGYVTIGIFLIVIFQGWYCFDAVYNEPAVLTTMDITTDGFGWMLSFGNLTWVAFLYALQARYLALHPVHLSQFQIVFIICLQAVGYSIFRGANNEKNIFRNNPEDPKVKHLKYITTETGSRLIISGWWGRARHINYLGDWIISWAWCLLCGFDDILPYFYVIYFAVLLIHREFRDEEKCKNKYKKDWDRYCEIVKWRIIPGIY</sequence>
<keyword evidence="11" id="KW-0443">Lipid metabolism</keyword>
<evidence type="ECO:0000313" key="21">
    <source>
        <dbReference type="EMBL" id="RIB06240.1"/>
    </source>
</evidence>
<keyword evidence="13" id="KW-1207">Sterol metabolism</keyword>
<keyword evidence="6" id="KW-0521">NADP</keyword>
<evidence type="ECO:0000256" key="6">
    <source>
        <dbReference type="ARBA" id="ARBA00022857"/>
    </source>
</evidence>
<protein>
    <recommendedName>
        <fullName evidence="17">Delta(14)-sterol reductase ERG24</fullName>
        <ecNumber evidence="3">1.3.1.70</ecNumber>
    </recommendedName>
    <alternativeName>
        <fullName evidence="19">C-14 sterol reductase ERG24</fullName>
    </alternativeName>
    <alternativeName>
        <fullName evidence="18">Sterol C14-reductase ERG24</fullName>
    </alternativeName>
</protein>
<evidence type="ECO:0000256" key="19">
    <source>
        <dbReference type="ARBA" id="ARBA00083315"/>
    </source>
</evidence>
<evidence type="ECO:0000256" key="10">
    <source>
        <dbReference type="ARBA" id="ARBA00023011"/>
    </source>
</evidence>
<dbReference type="GO" id="GO:0006696">
    <property type="term" value="P:ergosterol biosynthetic process"/>
    <property type="evidence" value="ECO:0007669"/>
    <property type="project" value="TreeGrafter"/>
</dbReference>
<evidence type="ECO:0000256" key="15">
    <source>
        <dbReference type="ARBA" id="ARBA00052254"/>
    </source>
</evidence>
<evidence type="ECO:0000256" key="2">
    <source>
        <dbReference type="ARBA" id="ARBA00005402"/>
    </source>
</evidence>
<proteinExistence type="inferred from homology"/>
<dbReference type="PANTHER" id="PTHR21257:SF52">
    <property type="entry name" value="DELTA(14)-STEROL REDUCTASE TM7SF2"/>
    <property type="match status" value="1"/>
</dbReference>
<dbReference type="EMBL" id="QKWP01001848">
    <property type="protein sequence ID" value="RIB06240.1"/>
    <property type="molecule type" value="Genomic_DNA"/>
</dbReference>
<feature type="transmembrane region" description="Helical" evidence="20">
    <location>
        <begin position="273"/>
        <end position="291"/>
    </location>
</feature>
<comment type="pathway">
    <text evidence="16">Steroid biosynthesis; zymosterol biosynthesis; zymosterol from lanosterol: step 2/6.</text>
</comment>
<dbReference type="OrthoDB" id="10262235at2759"/>
<dbReference type="Pfam" id="PF01222">
    <property type="entry name" value="ERG4_ERG24"/>
    <property type="match status" value="1"/>
</dbReference>
<dbReference type="AlphaFoldDB" id="A0A397U7M8"/>
<name>A0A397U7M8_9GLOM</name>